<proteinExistence type="predicted"/>
<evidence type="ECO:0000259" key="2">
    <source>
        <dbReference type="SMART" id="SM00456"/>
    </source>
</evidence>
<evidence type="ECO:0000256" key="1">
    <source>
        <dbReference type="SAM" id="Phobius"/>
    </source>
</evidence>
<keyword evidence="1" id="KW-1133">Transmembrane helix</keyword>
<dbReference type="Gene3D" id="2.20.70.10">
    <property type="match status" value="1"/>
</dbReference>
<dbReference type="SUPFAM" id="SSF51045">
    <property type="entry name" value="WW domain"/>
    <property type="match status" value="1"/>
</dbReference>
<reference evidence="3 4" key="1">
    <citation type="journal article" date="2019" name="Nat. Ecol. Evol.">
        <title>Megaphylogeny resolves global patterns of mushroom evolution.</title>
        <authorList>
            <person name="Varga T."/>
            <person name="Krizsan K."/>
            <person name="Foldi C."/>
            <person name="Dima B."/>
            <person name="Sanchez-Garcia M."/>
            <person name="Sanchez-Ramirez S."/>
            <person name="Szollosi G.J."/>
            <person name="Szarkandi J.G."/>
            <person name="Papp V."/>
            <person name="Albert L."/>
            <person name="Andreopoulos W."/>
            <person name="Angelini C."/>
            <person name="Antonin V."/>
            <person name="Barry K.W."/>
            <person name="Bougher N.L."/>
            <person name="Buchanan P."/>
            <person name="Buyck B."/>
            <person name="Bense V."/>
            <person name="Catcheside P."/>
            <person name="Chovatia M."/>
            <person name="Cooper J."/>
            <person name="Damon W."/>
            <person name="Desjardin D."/>
            <person name="Finy P."/>
            <person name="Geml J."/>
            <person name="Haridas S."/>
            <person name="Hughes K."/>
            <person name="Justo A."/>
            <person name="Karasinski D."/>
            <person name="Kautmanova I."/>
            <person name="Kiss B."/>
            <person name="Kocsube S."/>
            <person name="Kotiranta H."/>
            <person name="LaButti K.M."/>
            <person name="Lechner B.E."/>
            <person name="Liimatainen K."/>
            <person name="Lipzen A."/>
            <person name="Lukacs Z."/>
            <person name="Mihaltcheva S."/>
            <person name="Morgado L.N."/>
            <person name="Niskanen T."/>
            <person name="Noordeloos M.E."/>
            <person name="Ohm R.A."/>
            <person name="Ortiz-Santana B."/>
            <person name="Ovrebo C."/>
            <person name="Racz N."/>
            <person name="Riley R."/>
            <person name="Savchenko A."/>
            <person name="Shiryaev A."/>
            <person name="Soop K."/>
            <person name="Spirin V."/>
            <person name="Szebenyi C."/>
            <person name="Tomsovsky M."/>
            <person name="Tulloss R.E."/>
            <person name="Uehling J."/>
            <person name="Grigoriev I.V."/>
            <person name="Vagvolgyi C."/>
            <person name="Papp T."/>
            <person name="Martin F.M."/>
            <person name="Miettinen O."/>
            <person name="Hibbett D.S."/>
            <person name="Nagy L.G."/>
        </authorList>
    </citation>
    <scope>NUCLEOTIDE SEQUENCE [LARGE SCALE GENOMIC DNA]</scope>
    <source>
        <strain evidence="3 4">CBS 309.79</strain>
    </source>
</reference>
<accession>A0A5C3QW85</accession>
<gene>
    <name evidence="3" type="ORF">BDV98DRAFT_434283</name>
</gene>
<feature type="domain" description="WW" evidence="2">
    <location>
        <begin position="13"/>
        <end position="48"/>
    </location>
</feature>
<sequence>MTDALTEQIRSIPLPSGWIEQFDNDANHPFWVDTNAKPARSIWTHPYEDEERLMQQQTHGDRQGQHRDSTKKKGFMEKIKDKAIGTKEEREQQRRISEAHRQQRMQQLQALQQQRMQALQHQRQMYGHQGMGMYGRPYGAPPMMMGGGPMMMGGRRRGMGGGGMGMPLMGGLAGGMLLGAGMNEMMDGGDCGGGDMGGDMGGGDF</sequence>
<name>A0A5C3QW85_9AGAR</name>
<dbReference type="InterPro" id="IPR036020">
    <property type="entry name" value="WW_dom_sf"/>
</dbReference>
<dbReference type="AlphaFoldDB" id="A0A5C3QW85"/>
<dbReference type="SMART" id="SM00456">
    <property type="entry name" value="WW"/>
    <property type="match status" value="1"/>
</dbReference>
<dbReference type="Proteomes" id="UP000305067">
    <property type="component" value="Unassembled WGS sequence"/>
</dbReference>
<dbReference type="InterPro" id="IPR001202">
    <property type="entry name" value="WW_dom"/>
</dbReference>
<dbReference type="EMBL" id="ML178822">
    <property type="protein sequence ID" value="TFL02604.1"/>
    <property type="molecule type" value="Genomic_DNA"/>
</dbReference>
<evidence type="ECO:0000313" key="3">
    <source>
        <dbReference type="EMBL" id="TFL02604.1"/>
    </source>
</evidence>
<evidence type="ECO:0000313" key="4">
    <source>
        <dbReference type="Proteomes" id="UP000305067"/>
    </source>
</evidence>
<dbReference type="STRING" id="1884261.A0A5C3QW85"/>
<keyword evidence="4" id="KW-1185">Reference proteome</keyword>
<dbReference type="OrthoDB" id="2367685at2759"/>
<keyword evidence="1" id="KW-0812">Transmembrane</keyword>
<organism evidence="3 4">
    <name type="scientific">Pterulicium gracile</name>
    <dbReference type="NCBI Taxonomy" id="1884261"/>
    <lineage>
        <taxon>Eukaryota</taxon>
        <taxon>Fungi</taxon>
        <taxon>Dikarya</taxon>
        <taxon>Basidiomycota</taxon>
        <taxon>Agaricomycotina</taxon>
        <taxon>Agaricomycetes</taxon>
        <taxon>Agaricomycetidae</taxon>
        <taxon>Agaricales</taxon>
        <taxon>Pleurotineae</taxon>
        <taxon>Pterulaceae</taxon>
        <taxon>Pterulicium</taxon>
    </lineage>
</organism>
<protein>
    <recommendedName>
        <fullName evidence="2">WW domain-containing protein</fullName>
    </recommendedName>
</protein>
<feature type="transmembrane region" description="Helical" evidence="1">
    <location>
        <begin position="159"/>
        <end position="180"/>
    </location>
</feature>
<keyword evidence="1" id="KW-0472">Membrane</keyword>